<name>A0A6G7Y9D5_9ACTN</name>
<evidence type="ECO:0000313" key="2">
    <source>
        <dbReference type="EMBL" id="QIK73432.1"/>
    </source>
</evidence>
<gene>
    <name evidence="2" type="ORF">G7070_15625</name>
</gene>
<proteinExistence type="predicted"/>
<feature type="region of interest" description="Disordered" evidence="1">
    <location>
        <begin position="1"/>
        <end position="60"/>
    </location>
</feature>
<accession>A0A6G7Y9D5</accession>
<reference evidence="2 3" key="1">
    <citation type="submission" date="2020-03" db="EMBL/GenBank/DDBJ databases">
        <title>Propioniciclava sp. nov., isolated from Hydrophilus acuminatus.</title>
        <authorList>
            <person name="Hyun D.-W."/>
            <person name="Bae J.-W."/>
        </authorList>
    </citation>
    <scope>NUCLEOTIDE SEQUENCE [LARGE SCALE GENOMIC DNA]</scope>
    <source>
        <strain evidence="2 3">HDW11</strain>
    </source>
</reference>
<protein>
    <submittedName>
        <fullName evidence="2">DUF3710 domain-containing protein</fullName>
    </submittedName>
</protein>
<evidence type="ECO:0000313" key="3">
    <source>
        <dbReference type="Proteomes" id="UP000501058"/>
    </source>
</evidence>
<feature type="compositionally biased region" description="Acidic residues" evidence="1">
    <location>
        <begin position="12"/>
        <end position="49"/>
    </location>
</feature>
<dbReference type="KEGG" id="prv:G7070_15625"/>
<dbReference type="InterPro" id="IPR022183">
    <property type="entry name" value="DUF3710"/>
</dbReference>
<dbReference type="RefSeq" id="WP_166234501.1">
    <property type="nucleotide sequence ID" value="NZ_CP049865.1"/>
</dbReference>
<organism evidence="2 3">
    <name type="scientific">Propioniciclava coleopterorum</name>
    <dbReference type="NCBI Taxonomy" id="2714937"/>
    <lineage>
        <taxon>Bacteria</taxon>
        <taxon>Bacillati</taxon>
        <taxon>Actinomycetota</taxon>
        <taxon>Actinomycetes</taxon>
        <taxon>Propionibacteriales</taxon>
        <taxon>Propionibacteriaceae</taxon>
        <taxon>Propioniciclava</taxon>
    </lineage>
</organism>
<dbReference type="Pfam" id="PF12502">
    <property type="entry name" value="DUF3710"/>
    <property type="match status" value="1"/>
</dbReference>
<dbReference type="AlphaFoldDB" id="A0A6G7Y9D5"/>
<keyword evidence="3" id="KW-1185">Reference proteome</keyword>
<dbReference type="Proteomes" id="UP000501058">
    <property type="component" value="Chromosome"/>
</dbReference>
<evidence type="ECO:0000256" key="1">
    <source>
        <dbReference type="SAM" id="MobiDB-lite"/>
    </source>
</evidence>
<sequence length="242" mass="26320">MIFGRKARAAEEAELERDEAIEDEADLEDAADTDPDDIDEADDTDEEAAEAAVDPREDGPFDFEEVALDADEVQRITFGPVIITPFEGLGLQLHGNPETGMIQALLATYEESGLELALFAAPRSGSLADELREEIVEEATQGGGHAEEADGPFGPEVRRVMPIDGPEGEQLFHVSRVWLVDGPRWLLRGTLMGQAAMVEGEDAPADVFVEFFRNVVIRRDEAPRVPGELIQLALPEGEAPQG</sequence>
<dbReference type="EMBL" id="CP049865">
    <property type="protein sequence ID" value="QIK73432.1"/>
    <property type="molecule type" value="Genomic_DNA"/>
</dbReference>